<proteinExistence type="inferred from homology"/>
<dbReference type="Gene3D" id="3.40.50.620">
    <property type="entry name" value="HUPs"/>
    <property type="match status" value="1"/>
</dbReference>
<dbReference type="PRINTS" id="PR01438">
    <property type="entry name" value="UNVRSLSTRESS"/>
</dbReference>
<dbReference type="Proteomes" id="UP000434101">
    <property type="component" value="Unassembled WGS sequence"/>
</dbReference>
<dbReference type="InterPro" id="IPR006015">
    <property type="entry name" value="Universal_stress_UspA"/>
</dbReference>
<dbReference type="CDD" id="cd00293">
    <property type="entry name" value="USP-like"/>
    <property type="match status" value="1"/>
</dbReference>
<evidence type="ECO:0000256" key="1">
    <source>
        <dbReference type="ARBA" id="ARBA00008791"/>
    </source>
</evidence>
<dbReference type="PANTHER" id="PTHR46268:SF24">
    <property type="entry name" value="UNIVERSAL STRESS PROTEIN"/>
    <property type="match status" value="1"/>
</dbReference>
<dbReference type="AlphaFoldDB" id="A0A6B0VSE8"/>
<dbReference type="SUPFAM" id="SSF52402">
    <property type="entry name" value="Adenine nucleotide alpha hydrolases-like"/>
    <property type="match status" value="1"/>
</dbReference>
<dbReference type="Pfam" id="PF00582">
    <property type="entry name" value="Usp"/>
    <property type="match status" value="1"/>
</dbReference>
<dbReference type="OrthoDB" id="105697at2157"/>
<sequence>MELLVALDNSEPGWAALEYALAEHPEDDLTVVHVADLTRSGYGEFAHLGTEAMHERQRADATELFDEARERAAEHGCEITTELLVGQPASAIVDYAAERDVDRIVVGSHGRSGVSRVLLGSVAERIVRRASVPVTIVR</sequence>
<name>A0A6B0VSE8_9EURY</name>
<dbReference type="InterPro" id="IPR014729">
    <property type="entry name" value="Rossmann-like_a/b/a_fold"/>
</dbReference>
<dbReference type="RefSeq" id="WP_160066730.1">
    <property type="nucleotide sequence ID" value="NZ_WUYX01000066.1"/>
</dbReference>
<comment type="caution">
    <text evidence="3">The sequence shown here is derived from an EMBL/GenBank/DDBJ whole genome shotgun (WGS) entry which is preliminary data.</text>
</comment>
<feature type="domain" description="UspA" evidence="2">
    <location>
        <begin position="3"/>
        <end position="138"/>
    </location>
</feature>
<evidence type="ECO:0000313" key="3">
    <source>
        <dbReference type="EMBL" id="MXV63906.1"/>
    </source>
</evidence>
<dbReference type="EMBL" id="WUYX01000066">
    <property type="protein sequence ID" value="MXV63906.1"/>
    <property type="molecule type" value="Genomic_DNA"/>
</dbReference>
<comment type="similarity">
    <text evidence="1">Belongs to the universal stress protein A family.</text>
</comment>
<dbReference type="PANTHER" id="PTHR46268">
    <property type="entry name" value="STRESS RESPONSE PROTEIN NHAX"/>
    <property type="match status" value="1"/>
</dbReference>
<evidence type="ECO:0000313" key="4">
    <source>
        <dbReference type="Proteomes" id="UP000434101"/>
    </source>
</evidence>
<keyword evidence="4" id="KW-1185">Reference proteome</keyword>
<evidence type="ECO:0000259" key="2">
    <source>
        <dbReference type="Pfam" id="PF00582"/>
    </source>
</evidence>
<dbReference type="InterPro" id="IPR006016">
    <property type="entry name" value="UspA"/>
</dbReference>
<protein>
    <submittedName>
        <fullName evidence="3">Universal stress protein</fullName>
    </submittedName>
</protein>
<reference evidence="3 4" key="1">
    <citation type="submission" date="2020-01" db="EMBL/GenBank/DDBJ databases">
        <title>Natronorubrum sp. JWXQ-INN 674 isolated from Inner Mongolia Autonomous Region of China.</title>
        <authorList>
            <person name="Xue Q."/>
        </authorList>
    </citation>
    <scope>NUCLEOTIDE SEQUENCE [LARGE SCALE GENOMIC DNA]</scope>
    <source>
        <strain evidence="3 4">JWXQ-INN-674</strain>
    </source>
</reference>
<accession>A0A6B0VSE8</accession>
<gene>
    <name evidence="3" type="ORF">GS429_17935</name>
</gene>
<organism evidence="3 4">
    <name type="scientific">Natronorubrum halalkaliphilum</name>
    <dbReference type="NCBI Taxonomy" id="2691917"/>
    <lineage>
        <taxon>Archaea</taxon>
        <taxon>Methanobacteriati</taxon>
        <taxon>Methanobacteriota</taxon>
        <taxon>Stenosarchaea group</taxon>
        <taxon>Halobacteria</taxon>
        <taxon>Halobacteriales</taxon>
        <taxon>Natrialbaceae</taxon>
        <taxon>Natronorubrum</taxon>
    </lineage>
</organism>